<dbReference type="InterPro" id="IPR011041">
    <property type="entry name" value="Quinoprot_gluc/sorb_DH_b-prop"/>
</dbReference>
<comment type="caution">
    <text evidence="3">The sequence shown here is derived from an EMBL/GenBank/DDBJ whole genome shotgun (WGS) entry which is preliminary data.</text>
</comment>
<dbReference type="InterPro" id="IPR054539">
    <property type="entry name" value="Beta-prop_PDH"/>
</dbReference>
<accession>A0ABV5IZL0</accession>
<dbReference type="Pfam" id="PF22807">
    <property type="entry name" value="TrAA12"/>
    <property type="match status" value="2"/>
</dbReference>
<dbReference type="RefSeq" id="WP_229824987.1">
    <property type="nucleotide sequence ID" value="NZ_BMRC01000037.1"/>
</dbReference>
<feature type="domain" description="Pyrroloquinoline quinone-dependent pyranose dehydrogenase beta-propeller" evidence="1">
    <location>
        <begin position="368"/>
        <end position="476"/>
    </location>
</feature>
<dbReference type="Pfam" id="PF23500">
    <property type="entry name" value="DUF7133"/>
    <property type="match status" value="1"/>
</dbReference>
<keyword evidence="4" id="KW-1185">Reference proteome</keyword>
<name>A0ABV5IZL0_9ACTN</name>
<proteinExistence type="predicted"/>
<evidence type="ECO:0000259" key="2">
    <source>
        <dbReference type="Pfam" id="PF23500"/>
    </source>
</evidence>
<dbReference type="PANTHER" id="PTHR19328:SF55">
    <property type="entry name" value="BLR6566 PROTEIN"/>
    <property type="match status" value="1"/>
</dbReference>
<evidence type="ECO:0000313" key="4">
    <source>
        <dbReference type="Proteomes" id="UP001589647"/>
    </source>
</evidence>
<dbReference type="InterPro" id="IPR055557">
    <property type="entry name" value="DUF7133"/>
</dbReference>
<gene>
    <name evidence="3" type="ORF">ACFFV7_49750</name>
</gene>
<feature type="domain" description="Pyrroloquinoline quinone-dependent pyranose dehydrogenase beta-propeller" evidence="1">
    <location>
        <begin position="202"/>
        <end position="323"/>
    </location>
</feature>
<dbReference type="PANTHER" id="PTHR19328">
    <property type="entry name" value="HEDGEHOG-INTERACTING PROTEIN"/>
    <property type="match status" value="1"/>
</dbReference>
<reference evidence="3 4" key="1">
    <citation type="submission" date="2024-09" db="EMBL/GenBank/DDBJ databases">
        <authorList>
            <person name="Sun Q."/>
            <person name="Mori K."/>
        </authorList>
    </citation>
    <scope>NUCLEOTIDE SEQUENCE [LARGE SCALE GENOMIC DNA]</scope>
    <source>
        <strain evidence="3 4">CCM 3426</strain>
    </source>
</reference>
<dbReference type="Proteomes" id="UP001589647">
    <property type="component" value="Unassembled WGS sequence"/>
</dbReference>
<sequence>MSTTSDLTAPATTPRRAGPRILLRALLLLLLLVALAAAGAVYAVNRGGAPQTATQLGAEPQLGERETFPIPKVNAPDVVGWPSGKAPTAPDGFAVTRFAGELEHPRWLYELPNGDVLVAESATLPKDPGSPIMQLFYWLRRNDGSTTERSANRITLLRDTDGDGVADFRSVFLENLNQPFGMALLAASPPYTLGPSAANGTEAAFYVAGTDGVWRFPYKLGETRVTGTGKKILDLPAGGYNNHWTRNLFASADGTKLYVTVGSSSNVGEYGMEAERRRAAVLEINPDGSGERILASGLRNPNGLGIEPHSKTLWTVVNERDLLGDDASPDYLTRVRPGDFYGWPWSYWGRHVDDRVQPQRPDLVARALRPDYALGAHTAPLGLTFAESPAFPERYRGGAFITEHGSWNRGDPVGYKVVYVPFKDGMPSGKPQDFLTGFKPAPDESTTYGRPVGVITGKNGRLLVADDAGNTIWHVTPRP</sequence>
<dbReference type="Gene3D" id="2.120.10.30">
    <property type="entry name" value="TolB, C-terminal domain"/>
    <property type="match status" value="1"/>
</dbReference>
<protein>
    <submittedName>
        <fullName evidence="3">PQQ-dependent sugar dehydrogenase</fullName>
    </submittedName>
</protein>
<feature type="domain" description="DUF7133" evidence="2">
    <location>
        <begin position="90"/>
        <end position="185"/>
    </location>
</feature>
<organism evidence="3 4">
    <name type="scientific">Nonomuraea spiralis</name>
    <dbReference type="NCBI Taxonomy" id="46182"/>
    <lineage>
        <taxon>Bacteria</taxon>
        <taxon>Bacillati</taxon>
        <taxon>Actinomycetota</taxon>
        <taxon>Actinomycetes</taxon>
        <taxon>Streptosporangiales</taxon>
        <taxon>Streptosporangiaceae</taxon>
        <taxon>Nonomuraea</taxon>
    </lineage>
</organism>
<evidence type="ECO:0000259" key="1">
    <source>
        <dbReference type="Pfam" id="PF22807"/>
    </source>
</evidence>
<dbReference type="SUPFAM" id="SSF50952">
    <property type="entry name" value="Soluble quinoprotein glucose dehydrogenase"/>
    <property type="match status" value="1"/>
</dbReference>
<evidence type="ECO:0000313" key="3">
    <source>
        <dbReference type="EMBL" id="MFB9209345.1"/>
    </source>
</evidence>
<dbReference type="EMBL" id="JBHMEI010000102">
    <property type="protein sequence ID" value="MFB9209345.1"/>
    <property type="molecule type" value="Genomic_DNA"/>
</dbReference>
<dbReference type="InterPro" id="IPR011042">
    <property type="entry name" value="6-blade_b-propeller_TolB-like"/>
</dbReference>